<dbReference type="RefSeq" id="XP_060323683.1">
    <property type="nucleotide sequence ID" value="XM_060470309.1"/>
</dbReference>
<comment type="caution">
    <text evidence="1">The sequence shown here is derived from an EMBL/GenBank/DDBJ whole genome shotgun (WGS) entry which is preliminary data.</text>
</comment>
<dbReference type="GeneID" id="85353857"/>
<keyword evidence="2" id="KW-1185">Reference proteome</keyword>
<reference evidence="1" key="1">
    <citation type="submission" date="2023-06" db="EMBL/GenBank/DDBJ databases">
        <authorList>
            <consortium name="Lawrence Berkeley National Laboratory"/>
            <person name="Ahrendt S."/>
            <person name="Sahu N."/>
            <person name="Indic B."/>
            <person name="Wong-Bajracharya J."/>
            <person name="Merenyi Z."/>
            <person name="Ke H.-M."/>
            <person name="Monk M."/>
            <person name="Kocsube S."/>
            <person name="Drula E."/>
            <person name="Lipzen A."/>
            <person name="Balint B."/>
            <person name="Henrissat B."/>
            <person name="Andreopoulos B."/>
            <person name="Martin F.M."/>
            <person name="Harder C.B."/>
            <person name="Rigling D."/>
            <person name="Ford K.L."/>
            <person name="Foster G.D."/>
            <person name="Pangilinan J."/>
            <person name="Papanicolaou A."/>
            <person name="Barry K."/>
            <person name="LaButti K."/>
            <person name="Viragh M."/>
            <person name="Koriabine M."/>
            <person name="Yan M."/>
            <person name="Riley R."/>
            <person name="Champramary S."/>
            <person name="Plett K.L."/>
            <person name="Tsai I.J."/>
            <person name="Slot J."/>
            <person name="Sipos G."/>
            <person name="Plett J."/>
            <person name="Nagy L.G."/>
            <person name="Grigoriev I.V."/>
        </authorList>
    </citation>
    <scope>NUCLEOTIDE SEQUENCE</scope>
    <source>
        <strain evidence="1">CCBAS 213</strain>
    </source>
</reference>
<accession>A0AA39MP70</accession>
<protein>
    <submittedName>
        <fullName evidence="1">Uncharacterized protein</fullName>
    </submittedName>
</protein>
<gene>
    <name evidence="1" type="ORF">EV420DRAFT_1485883</name>
</gene>
<evidence type="ECO:0000313" key="1">
    <source>
        <dbReference type="EMBL" id="KAK0440675.1"/>
    </source>
</evidence>
<name>A0AA39MP70_ARMTA</name>
<dbReference type="AlphaFoldDB" id="A0AA39MP70"/>
<evidence type="ECO:0000313" key="2">
    <source>
        <dbReference type="Proteomes" id="UP001175211"/>
    </source>
</evidence>
<dbReference type="EMBL" id="JAUEPS010000075">
    <property type="protein sequence ID" value="KAK0440675.1"/>
    <property type="molecule type" value="Genomic_DNA"/>
</dbReference>
<proteinExistence type="predicted"/>
<dbReference type="Proteomes" id="UP001175211">
    <property type="component" value="Unassembled WGS sequence"/>
</dbReference>
<organism evidence="1 2">
    <name type="scientific">Armillaria tabescens</name>
    <name type="common">Ringless honey mushroom</name>
    <name type="synonym">Agaricus tabescens</name>
    <dbReference type="NCBI Taxonomy" id="1929756"/>
    <lineage>
        <taxon>Eukaryota</taxon>
        <taxon>Fungi</taxon>
        <taxon>Dikarya</taxon>
        <taxon>Basidiomycota</taxon>
        <taxon>Agaricomycotina</taxon>
        <taxon>Agaricomycetes</taxon>
        <taxon>Agaricomycetidae</taxon>
        <taxon>Agaricales</taxon>
        <taxon>Marasmiineae</taxon>
        <taxon>Physalacriaceae</taxon>
        <taxon>Desarmillaria</taxon>
    </lineage>
</organism>
<sequence>MSKPNTAYDIAIALLQERLEIRRKWTRDCQQETSDLMDLKLPGLNPSLILGGDDTRGALRTIDSVAMIQPRYQDNIWLWFRLPFQVYRAGDERLPETVRKELKYDTDDWILFNEKHLRSLSIIRRHPAITHWMYGVVWIEELSQCLIAEEICLLTDTAAEQSIALQVTRSSIDSIPGYSITNNVLDGLQWDHVIVAGGIVLGTLLCPSIASEIRDTATANTIEEWQSSDLDVYIYGLGPEEANEKIRHISSVYQRNLPPGFPFLVVRNSQTVTLYSKWPRRHVQIILKLVLTPVDVLLNFDLDICSVGYNGEQVFMLPRLFKYADKGYGLRFPPSYISALGHDPQWTANCLDFYLRMLGMQHRLGQRPTYSHAQLNSQMSGVLPRSNCLHSFALFMRHVSLWELGFRGTITLSNNNMAASSYSQTRALEDFVYDDSPPLPWDENFELEAFRSSIDAFNSQETEAFLETFHWYSDLERYPSLGEQLRTKEEITAVRVTCTDEVAEVFDESQDLIFPLIVEKNFLRFVNEVILVALERSGVSDVDASDKCMRALTPVHIDYGRDRKTRQDNLEIICLWRLNHISNWQMMDNEMDEIREILWFFQRSNQLVDRKRVMSMESPDAVKRALDDDRRIYSTLRSDLEEFVKWVSAPVARSEAFTYRSSPESH</sequence>